<keyword evidence="1 3" id="KW-0378">Hydrolase</keyword>
<sequence>MAKMDLRVRMLGKALSLAPSVTGMTDEQLIARQPKYLPRNRIVDYLLGARPSGVITSDLTAAGSTGRIGIRVYRPMRAAEPLPMIINIHGGGWISGNLDMGDWLCGRVAKEVGAVVVSLDYRLAPAHRFPAAVEDCYAALLDLAGRAADLGAVPGRIAVMGDSAGGNLAAVMCLLARDRSGPEIAFQGLIYPATDLTLGSESLERNANAPVITTREARTMRDAYLGGQDPANPLASPLKASTHEGLPPALIQVAEHDPIRDDGLRYAEALRAAGVPVRTTTYVGMPHGYMSFPNVCRSAPQALGELCSELSAALEPVRVAD</sequence>
<evidence type="ECO:0000256" key="1">
    <source>
        <dbReference type="ARBA" id="ARBA00022801"/>
    </source>
</evidence>
<name>A0ABU6A890_9PSEU</name>
<dbReference type="Proteomes" id="UP001327093">
    <property type="component" value="Unassembled WGS sequence"/>
</dbReference>
<protein>
    <submittedName>
        <fullName evidence="3">Alpha/beta hydrolase</fullName>
    </submittedName>
</protein>
<dbReference type="EMBL" id="JAWLNX010000005">
    <property type="protein sequence ID" value="MEB3367714.1"/>
    <property type="molecule type" value="Genomic_DNA"/>
</dbReference>
<reference evidence="3 4" key="1">
    <citation type="submission" date="2023-10" db="EMBL/GenBank/DDBJ databases">
        <title>Saccharopolyspora sp. nov., isolated from mangrove soil.</title>
        <authorList>
            <person name="Lu Y."/>
            <person name="Liu W."/>
        </authorList>
    </citation>
    <scope>NUCLEOTIDE SEQUENCE [LARGE SCALE GENOMIC DNA]</scope>
    <source>
        <strain evidence="3 4">S2-29</strain>
    </source>
</reference>
<keyword evidence="4" id="KW-1185">Reference proteome</keyword>
<organism evidence="3 4">
    <name type="scientific">Saccharopolyspora mangrovi</name>
    <dbReference type="NCBI Taxonomy" id="3082379"/>
    <lineage>
        <taxon>Bacteria</taxon>
        <taxon>Bacillati</taxon>
        <taxon>Actinomycetota</taxon>
        <taxon>Actinomycetes</taxon>
        <taxon>Pseudonocardiales</taxon>
        <taxon>Pseudonocardiaceae</taxon>
        <taxon>Saccharopolyspora</taxon>
    </lineage>
</organism>
<comment type="caution">
    <text evidence="3">The sequence shown here is derived from an EMBL/GenBank/DDBJ whole genome shotgun (WGS) entry which is preliminary data.</text>
</comment>
<evidence type="ECO:0000313" key="4">
    <source>
        <dbReference type="Proteomes" id="UP001327093"/>
    </source>
</evidence>
<proteinExistence type="predicted"/>
<feature type="domain" description="Alpha/beta hydrolase fold-3" evidence="2">
    <location>
        <begin position="85"/>
        <end position="290"/>
    </location>
</feature>
<dbReference type="GO" id="GO:0016787">
    <property type="term" value="F:hydrolase activity"/>
    <property type="evidence" value="ECO:0007669"/>
    <property type="project" value="UniProtKB-KW"/>
</dbReference>
<evidence type="ECO:0000313" key="3">
    <source>
        <dbReference type="EMBL" id="MEB3367714.1"/>
    </source>
</evidence>
<dbReference type="SUPFAM" id="SSF53474">
    <property type="entry name" value="alpha/beta-Hydrolases"/>
    <property type="match status" value="1"/>
</dbReference>
<dbReference type="Pfam" id="PF07859">
    <property type="entry name" value="Abhydrolase_3"/>
    <property type="match status" value="1"/>
</dbReference>
<gene>
    <name evidence="3" type="ORF">R4I43_09855</name>
</gene>
<dbReference type="InterPro" id="IPR029058">
    <property type="entry name" value="AB_hydrolase_fold"/>
</dbReference>
<dbReference type="InterPro" id="IPR013094">
    <property type="entry name" value="AB_hydrolase_3"/>
</dbReference>
<evidence type="ECO:0000259" key="2">
    <source>
        <dbReference type="Pfam" id="PF07859"/>
    </source>
</evidence>
<dbReference type="Gene3D" id="3.40.50.1820">
    <property type="entry name" value="alpha/beta hydrolase"/>
    <property type="match status" value="1"/>
</dbReference>
<dbReference type="InterPro" id="IPR050300">
    <property type="entry name" value="GDXG_lipolytic_enzyme"/>
</dbReference>
<accession>A0ABU6A890</accession>
<dbReference type="PANTHER" id="PTHR48081:SF8">
    <property type="entry name" value="ALPHA_BETA HYDROLASE FOLD-3 DOMAIN-CONTAINING PROTEIN-RELATED"/>
    <property type="match status" value="1"/>
</dbReference>
<dbReference type="RefSeq" id="WP_324265259.1">
    <property type="nucleotide sequence ID" value="NZ_JAWLNX010000005.1"/>
</dbReference>
<dbReference type="PANTHER" id="PTHR48081">
    <property type="entry name" value="AB HYDROLASE SUPERFAMILY PROTEIN C4A8.06C"/>
    <property type="match status" value="1"/>
</dbReference>